<dbReference type="Proteomes" id="UP001165060">
    <property type="component" value="Unassembled WGS sequence"/>
</dbReference>
<feature type="compositionally biased region" description="Low complexity" evidence="1">
    <location>
        <begin position="8"/>
        <end position="20"/>
    </location>
</feature>
<organism evidence="2 3">
    <name type="scientific">Tetraparma gracilis</name>
    <dbReference type="NCBI Taxonomy" id="2962635"/>
    <lineage>
        <taxon>Eukaryota</taxon>
        <taxon>Sar</taxon>
        <taxon>Stramenopiles</taxon>
        <taxon>Ochrophyta</taxon>
        <taxon>Bolidophyceae</taxon>
        <taxon>Parmales</taxon>
        <taxon>Triparmaceae</taxon>
        <taxon>Tetraparma</taxon>
    </lineage>
</organism>
<evidence type="ECO:0000313" key="2">
    <source>
        <dbReference type="EMBL" id="GMI31003.1"/>
    </source>
</evidence>
<evidence type="ECO:0000313" key="3">
    <source>
        <dbReference type="Proteomes" id="UP001165060"/>
    </source>
</evidence>
<sequence length="254" mass="27832">MSAPLPPSAWSLSTVPRALPSHPPPSPAVSQAQSNMEDMKSLHSRDTRRLDTFNTLTESAANYRRSVARAQKGIAFLEPYVDADGPWPTVSEKVQRVPARPYNKAEATAMLKKCKDSKAKASENLAGKEARLSGMMVVKATLVSVVAQSASSILQLQEEVASLKADADSGVSEDVLEDRLRASQLLFRTAMASMSENLVEMKSECQAEMAAFEAKFTSLNDQTNGRVDTNSAAIQAIMQERIQEHKERIQEHKE</sequence>
<feature type="non-terminal residue" evidence="2">
    <location>
        <position position="254"/>
    </location>
</feature>
<gene>
    <name evidence="2" type="ORF">TeGR_g3193</name>
</gene>
<name>A0ABQ6MRX8_9STRA</name>
<keyword evidence="3" id="KW-1185">Reference proteome</keyword>
<protein>
    <submittedName>
        <fullName evidence="2">Uncharacterized protein</fullName>
    </submittedName>
</protein>
<proteinExistence type="predicted"/>
<feature type="region of interest" description="Disordered" evidence="1">
    <location>
        <begin position="1"/>
        <end position="45"/>
    </location>
</feature>
<accession>A0ABQ6MRX8</accession>
<evidence type="ECO:0000256" key="1">
    <source>
        <dbReference type="SAM" id="MobiDB-lite"/>
    </source>
</evidence>
<dbReference type="EMBL" id="BRYB01005952">
    <property type="protein sequence ID" value="GMI31003.1"/>
    <property type="molecule type" value="Genomic_DNA"/>
</dbReference>
<comment type="caution">
    <text evidence="2">The sequence shown here is derived from an EMBL/GenBank/DDBJ whole genome shotgun (WGS) entry which is preliminary data.</text>
</comment>
<reference evidence="2 3" key="1">
    <citation type="journal article" date="2023" name="Commun. Biol.">
        <title>Genome analysis of Parmales, the sister group of diatoms, reveals the evolutionary specialization of diatoms from phago-mixotrophs to photoautotrophs.</title>
        <authorList>
            <person name="Ban H."/>
            <person name="Sato S."/>
            <person name="Yoshikawa S."/>
            <person name="Yamada K."/>
            <person name="Nakamura Y."/>
            <person name="Ichinomiya M."/>
            <person name="Sato N."/>
            <person name="Blanc-Mathieu R."/>
            <person name="Endo H."/>
            <person name="Kuwata A."/>
            <person name="Ogata H."/>
        </authorList>
    </citation>
    <scope>NUCLEOTIDE SEQUENCE [LARGE SCALE GENOMIC DNA]</scope>
</reference>